<dbReference type="AlphaFoldDB" id="A0A174S385"/>
<reference evidence="5 6" key="2">
    <citation type="submission" date="2019-09" db="EMBL/GenBank/DDBJ databases">
        <title>Commensal-derived Metabolites Govern Vibrio cholerae Pathogenesis in Host.</title>
        <authorList>
            <person name="Yoon S.S."/>
            <person name="Yoon M.Y."/>
        </authorList>
    </citation>
    <scope>NUCLEOTIDE SEQUENCE [LARGE SCALE GENOMIC DNA]</scope>
    <source>
        <strain evidence="5 6">VIC01</strain>
    </source>
</reference>
<reference evidence="1 7" key="1">
    <citation type="journal article" date="2019" name="Nat. Med.">
        <title>A library of human gut bacterial isolates paired with longitudinal multiomics data enables mechanistic microbiome research.</title>
        <authorList>
            <person name="Poyet M."/>
            <person name="Groussin M."/>
            <person name="Gibbons S.M."/>
            <person name="Avila-Pacheco J."/>
            <person name="Jiang X."/>
            <person name="Kearney S.M."/>
            <person name="Perrotta A.R."/>
            <person name="Berdy B."/>
            <person name="Zhao S."/>
            <person name="Lieberman T.D."/>
            <person name="Swanson P.K."/>
            <person name="Smith M."/>
            <person name="Roesemann S."/>
            <person name="Alexander J.E."/>
            <person name="Rich S.A."/>
            <person name="Livny J."/>
            <person name="Vlamakis H."/>
            <person name="Clish C."/>
            <person name="Bullock K."/>
            <person name="Deik A."/>
            <person name="Scott J."/>
            <person name="Pierce K.A."/>
            <person name="Xavier R.J."/>
            <person name="Alm E.J."/>
        </authorList>
    </citation>
    <scope>NUCLEOTIDE SEQUENCE [LARGE SCALE GENOMIC DNA]</scope>
    <source>
        <strain evidence="1 7">BIOML-A73</strain>
    </source>
</reference>
<evidence type="ECO:0000313" key="8">
    <source>
        <dbReference type="Proteomes" id="UP000462885"/>
    </source>
</evidence>
<reference evidence="2 8" key="3">
    <citation type="submission" date="2019-10" db="EMBL/GenBank/DDBJ databases">
        <title>Genome Sequence and Assembly of iSURF_14.</title>
        <authorList>
            <person name="Wucher B.R."/>
            <person name="Ruoff K.L."/>
            <person name="Price C.E."/>
            <person name="Valls R.R."/>
            <person name="O'Toole G.A."/>
        </authorList>
    </citation>
    <scope>NUCLEOTIDE SEQUENCE [LARGE SCALE GENOMIC DNA]</scope>
    <source>
        <strain evidence="2 8">ANK132K_3B</strain>
    </source>
</reference>
<accession>A0A174S385</accession>
<dbReference type="EMBL" id="JABDSH010000043">
    <property type="protein sequence ID" value="NMW34991.1"/>
    <property type="molecule type" value="Genomic_DNA"/>
</dbReference>
<proteinExistence type="predicted"/>
<dbReference type="EMBL" id="CP043529">
    <property type="protein sequence ID" value="QEW36719.1"/>
    <property type="molecule type" value="Genomic_DNA"/>
</dbReference>
<evidence type="ECO:0000313" key="2">
    <source>
        <dbReference type="EMBL" id="KAB5430951.1"/>
    </source>
</evidence>
<evidence type="ECO:0000313" key="9">
    <source>
        <dbReference type="Proteomes" id="UP000555193"/>
    </source>
</evidence>
<evidence type="ECO:0000313" key="1">
    <source>
        <dbReference type="EMBL" id="KAB3567436.1"/>
    </source>
</evidence>
<organism evidence="2 8">
    <name type="scientific">Phocaeicola vulgatus</name>
    <name type="common">Bacteroides vulgatus</name>
    <dbReference type="NCBI Taxonomy" id="821"/>
    <lineage>
        <taxon>Bacteria</taxon>
        <taxon>Pseudomonadati</taxon>
        <taxon>Bacteroidota</taxon>
        <taxon>Bacteroidia</taxon>
        <taxon>Bacteroidales</taxon>
        <taxon>Bacteroidaceae</taxon>
        <taxon>Phocaeicola</taxon>
    </lineage>
</organism>
<evidence type="ECO:0000313" key="3">
    <source>
        <dbReference type="EMBL" id="MCB7282936.1"/>
    </source>
</evidence>
<reference evidence="4 9" key="4">
    <citation type="submission" date="2020-04" db="EMBL/GenBank/DDBJ databases">
        <title>A novel gut-associated lysogenic phage, Bacteroides phage BV01, alters the host transcriptome and bile acid metabolism in Bacteroides vulgatus.</title>
        <authorList>
            <person name="Campbell D.E."/>
            <person name="Ly L."/>
            <person name="Ridlon J.M."/>
            <person name="Hsiao A."/>
            <person name="Degnan P.H."/>
        </authorList>
    </citation>
    <scope>NUCLEOTIDE SEQUENCE [LARGE SCALE GENOMIC DNA]</scope>
    <source>
        <strain evidence="4 9">VPI-4506</strain>
    </source>
</reference>
<dbReference type="Proteomes" id="UP000555193">
    <property type="component" value="Unassembled WGS sequence"/>
</dbReference>
<evidence type="ECO:0000313" key="4">
    <source>
        <dbReference type="EMBL" id="NMW34991.1"/>
    </source>
</evidence>
<dbReference type="RefSeq" id="WP_005852344.1">
    <property type="nucleotide sequence ID" value="NZ_CACRTA010000025.1"/>
</dbReference>
<gene>
    <name evidence="2" type="ORF">F9Z94_21805</name>
    <name evidence="1" type="ORF">GAY01_15120</name>
    <name evidence="4" type="ORF">HKQ54_02230</name>
    <name evidence="3" type="ORF">LI282_18090</name>
    <name evidence="5" type="ORF">VIC01_02280</name>
</gene>
<evidence type="ECO:0000313" key="7">
    <source>
        <dbReference type="Proteomes" id="UP000433382"/>
    </source>
</evidence>
<name>A0A174S385_PHOVU</name>
<dbReference type="Proteomes" id="UP000326091">
    <property type="component" value="Chromosome"/>
</dbReference>
<evidence type="ECO:0000313" key="5">
    <source>
        <dbReference type="EMBL" id="QEW36719.1"/>
    </source>
</evidence>
<reference evidence="3" key="5">
    <citation type="submission" date="2021-10" db="EMBL/GenBank/DDBJ databases">
        <title>Collection of gut derived symbiotic bacterial strains cultured from healthy donors.</title>
        <authorList>
            <person name="Lin H."/>
            <person name="Littmann E."/>
            <person name="Kohout C."/>
            <person name="Pamer E.G."/>
        </authorList>
    </citation>
    <scope>NUCLEOTIDE SEQUENCE</scope>
    <source>
        <strain evidence="3">DFI.1.167</strain>
    </source>
</reference>
<dbReference type="EMBL" id="WCIF01000049">
    <property type="protein sequence ID" value="KAB5430951.1"/>
    <property type="molecule type" value="Genomic_DNA"/>
</dbReference>
<sequence>MAEKEEKSPITPTLRVMKIGEEFTYPIQMMTSVRTVCTTYGLQWGKTFKTRIDREAKTITVTRMK</sequence>
<dbReference type="Proteomes" id="UP000433382">
    <property type="component" value="Unassembled WGS sequence"/>
</dbReference>
<dbReference type="Proteomes" id="UP001199363">
    <property type="component" value="Unassembled WGS sequence"/>
</dbReference>
<protein>
    <submittedName>
        <fullName evidence="2">Uncharacterized protein</fullName>
    </submittedName>
</protein>
<dbReference type="Proteomes" id="UP000462885">
    <property type="component" value="Unassembled WGS sequence"/>
</dbReference>
<dbReference type="EMBL" id="WCZM01000023">
    <property type="protein sequence ID" value="KAB3567436.1"/>
    <property type="molecule type" value="Genomic_DNA"/>
</dbReference>
<dbReference type="EMBL" id="JAJCQG010000075">
    <property type="protein sequence ID" value="MCB7282936.1"/>
    <property type="molecule type" value="Genomic_DNA"/>
</dbReference>
<evidence type="ECO:0000313" key="6">
    <source>
        <dbReference type="Proteomes" id="UP000326091"/>
    </source>
</evidence>